<keyword evidence="2" id="KW-1185">Reference proteome</keyword>
<name>A0ACB9W5J0_CHAAC</name>
<accession>A0ACB9W5J0</accession>
<evidence type="ECO:0000313" key="1">
    <source>
        <dbReference type="EMBL" id="KAI4808115.1"/>
    </source>
</evidence>
<feature type="non-terminal residue" evidence="1">
    <location>
        <position position="85"/>
    </location>
</feature>
<gene>
    <name evidence="1" type="ORF">KUCAC02_000184</name>
</gene>
<proteinExistence type="predicted"/>
<organism evidence="1 2">
    <name type="scientific">Chaenocephalus aceratus</name>
    <name type="common">Blackfin icefish</name>
    <name type="synonym">Chaenichthys aceratus</name>
    <dbReference type="NCBI Taxonomy" id="36190"/>
    <lineage>
        <taxon>Eukaryota</taxon>
        <taxon>Metazoa</taxon>
        <taxon>Chordata</taxon>
        <taxon>Craniata</taxon>
        <taxon>Vertebrata</taxon>
        <taxon>Euteleostomi</taxon>
        <taxon>Actinopterygii</taxon>
        <taxon>Neopterygii</taxon>
        <taxon>Teleostei</taxon>
        <taxon>Neoteleostei</taxon>
        <taxon>Acanthomorphata</taxon>
        <taxon>Eupercaria</taxon>
        <taxon>Perciformes</taxon>
        <taxon>Notothenioidei</taxon>
        <taxon>Channichthyidae</taxon>
        <taxon>Chaenocephalus</taxon>
    </lineage>
</organism>
<sequence length="85" mass="8754">MLVPSCPTMHRARPTLLLALGLLLHLADAQTVCLWAAVASDSCAGSSSQSQNKLFTSGCVNDGGCVWESGGVTGVRCVCTLSVTE</sequence>
<dbReference type="EMBL" id="CM043802">
    <property type="protein sequence ID" value="KAI4808115.1"/>
    <property type="molecule type" value="Genomic_DNA"/>
</dbReference>
<comment type="caution">
    <text evidence="1">The sequence shown here is derived from an EMBL/GenBank/DDBJ whole genome shotgun (WGS) entry which is preliminary data.</text>
</comment>
<protein>
    <submittedName>
        <fullName evidence="1">Uncharacterized protein</fullName>
    </submittedName>
</protein>
<dbReference type="Proteomes" id="UP001057452">
    <property type="component" value="Chromosome 18"/>
</dbReference>
<reference evidence="1" key="1">
    <citation type="submission" date="2022-05" db="EMBL/GenBank/DDBJ databases">
        <title>Chromosome-level genome of Chaenocephalus aceratus.</title>
        <authorList>
            <person name="Park H."/>
        </authorList>
    </citation>
    <scope>NUCLEOTIDE SEQUENCE</scope>
    <source>
        <strain evidence="1">KU_202001</strain>
    </source>
</reference>
<evidence type="ECO:0000313" key="2">
    <source>
        <dbReference type="Proteomes" id="UP001057452"/>
    </source>
</evidence>